<accession>A0A4Q5M1X4</accession>
<keyword evidence="3" id="KW-0808">Transferase</keyword>
<dbReference type="OrthoDB" id="241498at2"/>
<dbReference type="PANTHER" id="PTHR21064:SF6">
    <property type="entry name" value="AMINOGLYCOSIDE PHOSPHOTRANSFERASE DOMAIN-CONTAINING PROTEIN"/>
    <property type="match status" value="1"/>
</dbReference>
<dbReference type="RefSeq" id="WP_130020307.1">
    <property type="nucleotide sequence ID" value="NZ_SEWF01000008.1"/>
</dbReference>
<gene>
    <name evidence="3" type="ORF">EWM59_07385</name>
</gene>
<dbReference type="PANTHER" id="PTHR21064">
    <property type="entry name" value="AMINOGLYCOSIDE PHOSPHOTRANSFERASE DOMAIN-CONTAINING PROTEIN-RELATED"/>
    <property type="match status" value="1"/>
</dbReference>
<proteinExistence type="inferred from homology"/>
<evidence type="ECO:0000313" key="4">
    <source>
        <dbReference type="Proteomes" id="UP000293162"/>
    </source>
</evidence>
<keyword evidence="4" id="KW-1185">Reference proteome</keyword>
<comment type="similarity">
    <text evidence="1">Belongs to the pseudomonas-type ThrB family.</text>
</comment>
<dbReference type="InterPro" id="IPR002575">
    <property type="entry name" value="Aminoglycoside_PTrfase"/>
</dbReference>
<dbReference type="InterPro" id="IPR050249">
    <property type="entry name" value="Pseudomonas-type_ThrB"/>
</dbReference>
<feature type="domain" description="Aminoglycoside phosphotransferase" evidence="2">
    <location>
        <begin position="39"/>
        <end position="267"/>
    </location>
</feature>
<dbReference type="SUPFAM" id="SSF56112">
    <property type="entry name" value="Protein kinase-like (PK-like)"/>
    <property type="match status" value="1"/>
</dbReference>
<dbReference type="GO" id="GO:0009088">
    <property type="term" value="P:threonine biosynthetic process"/>
    <property type="evidence" value="ECO:0007669"/>
    <property type="project" value="TreeGrafter"/>
</dbReference>
<dbReference type="Pfam" id="PF01636">
    <property type="entry name" value="APH"/>
    <property type="match status" value="1"/>
</dbReference>
<name>A0A4Q5M1X4_9BACT</name>
<sequence>MNHFPVITSTLSENHLALFLQAKYNLTSATTCRLLKTGINHVYLVTDGEKKSVFRVYSLNWRSEPEIAEEIRLLNLLKENQLPVSYPMADAHGNYIQTLNAPEGERFGVMFSYAKGEKILNFSAELHEKIGVIMAKFHQITHNLYLNRVTYTPEKVLLDSPQHFFGFLPDDTPEVGFIRYAQKHLLNKLKQVDEIKLRIGVVHFDIWFDNLNISEEKEVTLFDFDFCGNGWLCYDIAYYILQIYGTETDENEYKQKAESFLKGYESITPISDEERHILPLSGECVYLFYLGVQCQRFNNWSNTFINEVYLKRFINLRIKRWFDYNKLGE</sequence>
<protein>
    <submittedName>
        <fullName evidence="3">Aminoglycoside phosphotransferase</fullName>
    </submittedName>
</protein>
<evidence type="ECO:0000259" key="2">
    <source>
        <dbReference type="Pfam" id="PF01636"/>
    </source>
</evidence>
<dbReference type="AlphaFoldDB" id="A0A4Q5M1X4"/>
<dbReference type="Gene3D" id="3.90.1200.10">
    <property type="match status" value="1"/>
</dbReference>
<reference evidence="3 4" key="1">
    <citation type="submission" date="2019-02" db="EMBL/GenBank/DDBJ databases">
        <title>Bacterial novel species Emticicia sp. 17J42-9 isolated from soil.</title>
        <authorList>
            <person name="Jung H.-Y."/>
        </authorList>
    </citation>
    <scope>NUCLEOTIDE SEQUENCE [LARGE SCALE GENOMIC DNA]</scope>
    <source>
        <strain evidence="3 4">17J42-9</strain>
    </source>
</reference>
<dbReference type="Gene3D" id="3.30.200.20">
    <property type="entry name" value="Phosphorylase Kinase, domain 1"/>
    <property type="match status" value="1"/>
</dbReference>
<dbReference type="Proteomes" id="UP000293162">
    <property type="component" value="Unassembled WGS sequence"/>
</dbReference>
<evidence type="ECO:0000313" key="3">
    <source>
        <dbReference type="EMBL" id="RYU96326.1"/>
    </source>
</evidence>
<dbReference type="GO" id="GO:0004413">
    <property type="term" value="F:homoserine kinase activity"/>
    <property type="evidence" value="ECO:0007669"/>
    <property type="project" value="TreeGrafter"/>
</dbReference>
<comment type="caution">
    <text evidence="3">The sequence shown here is derived from an EMBL/GenBank/DDBJ whole genome shotgun (WGS) entry which is preliminary data.</text>
</comment>
<organism evidence="3 4">
    <name type="scientific">Emticicia agri</name>
    <dbReference type="NCBI Taxonomy" id="2492393"/>
    <lineage>
        <taxon>Bacteria</taxon>
        <taxon>Pseudomonadati</taxon>
        <taxon>Bacteroidota</taxon>
        <taxon>Cytophagia</taxon>
        <taxon>Cytophagales</taxon>
        <taxon>Leadbetterellaceae</taxon>
        <taxon>Emticicia</taxon>
    </lineage>
</organism>
<evidence type="ECO:0000256" key="1">
    <source>
        <dbReference type="ARBA" id="ARBA00038240"/>
    </source>
</evidence>
<dbReference type="EMBL" id="SEWF01000008">
    <property type="protein sequence ID" value="RYU96326.1"/>
    <property type="molecule type" value="Genomic_DNA"/>
</dbReference>
<dbReference type="InterPro" id="IPR011009">
    <property type="entry name" value="Kinase-like_dom_sf"/>
</dbReference>